<dbReference type="InterPro" id="IPR016181">
    <property type="entry name" value="Acyl_CoA_acyltransferase"/>
</dbReference>
<dbReference type="Pfam" id="PF13302">
    <property type="entry name" value="Acetyltransf_3"/>
    <property type="match status" value="1"/>
</dbReference>
<evidence type="ECO:0000313" key="3">
    <source>
        <dbReference type="Proteomes" id="UP000094313"/>
    </source>
</evidence>
<sequence>MEQDKLKFHFDKPPVLESERLLLREQTLDDAPALLKMRSNELVMKYIPRPMPKSIEDVYEFLGKVQEGFMKHENLGWAITLKDNPELLIGHIGYQNFDCANFRAEIGYLLDPDVWGKGIAGEALTLVTDFGFHTLGLHSIYAIIDPENKASAALLLKCGYVKEAYFKEDFYYNGQFLDSEVYGKVNA</sequence>
<accession>A0A1D7QKW7</accession>
<keyword evidence="3" id="KW-1185">Reference proteome</keyword>
<dbReference type="PANTHER" id="PTHR43792:SF1">
    <property type="entry name" value="N-ACETYLTRANSFERASE DOMAIN-CONTAINING PROTEIN"/>
    <property type="match status" value="1"/>
</dbReference>
<feature type="domain" description="N-acetyltransferase" evidence="1">
    <location>
        <begin position="21"/>
        <end position="178"/>
    </location>
</feature>
<name>A0A1D7QKW7_9SPHI</name>
<keyword evidence="2" id="KW-0808">Transferase</keyword>
<dbReference type="GO" id="GO:0016747">
    <property type="term" value="F:acyltransferase activity, transferring groups other than amino-acyl groups"/>
    <property type="evidence" value="ECO:0007669"/>
    <property type="project" value="InterPro"/>
</dbReference>
<evidence type="ECO:0000259" key="1">
    <source>
        <dbReference type="PROSITE" id="PS51186"/>
    </source>
</evidence>
<dbReference type="Gene3D" id="3.40.630.30">
    <property type="match status" value="1"/>
</dbReference>
<evidence type="ECO:0000313" key="2">
    <source>
        <dbReference type="EMBL" id="AOM79253.1"/>
    </source>
</evidence>
<organism evidence="2 3">
    <name type="scientific">Pedobacter steynii</name>
    <dbReference type="NCBI Taxonomy" id="430522"/>
    <lineage>
        <taxon>Bacteria</taxon>
        <taxon>Pseudomonadati</taxon>
        <taxon>Bacteroidota</taxon>
        <taxon>Sphingobacteriia</taxon>
        <taxon>Sphingobacteriales</taxon>
        <taxon>Sphingobacteriaceae</taxon>
        <taxon>Pedobacter</taxon>
    </lineage>
</organism>
<dbReference type="InterPro" id="IPR000182">
    <property type="entry name" value="GNAT_dom"/>
</dbReference>
<dbReference type="AlphaFoldDB" id="A0A1D7QKW7"/>
<dbReference type="SUPFAM" id="SSF55729">
    <property type="entry name" value="Acyl-CoA N-acyltransferases (Nat)"/>
    <property type="match status" value="1"/>
</dbReference>
<dbReference type="InterPro" id="IPR051531">
    <property type="entry name" value="N-acetyltransferase"/>
</dbReference>
<dbReference type="OrthoDB" id="9811523at2"/>
<dbReference type="EMBL" id="CP017141">
    <property type="protein sequence ID" value="AOM79253.1"/>
    <property type="molecule type" value="Genomic_DNA"/>
</dbReference>
<dbReference type="PANTHER" id="PTHR43792">
    <property type="entry name" value="GNAT FAMILY, PUTATIVE (AFU_ORTHOLOGUE AFUA_3G00765)-RELATED-RELATED"/>
    <property type="match status" value="1"/>
</dbReference>
<dbReference type="RefSeq" id="WP_069380916.1">
    <property type="nucleotide sequence ID" value="NZ_CP017141.1"/>
</dbReference>
<reference evidence="2 3" key="1">
    <citation type="submission" date="2016-08" db="EMBL/GenBank/DDBJ databases">
        <authorList>
            <person name="Seilhamer J.J."/>
        </authorList>
    </citation>
    <scope>NUCLEOTIDE SEQUENCE [LARGE SCALE GENOMIC DNA]</scope>
    <source>
        <strain evidence="2 3">DX4</strain>
    </source>
</reference>
<dbReference type="PROSITE" id="PS51186">
    <property type="entry name" value="GNAT"/>
    <property type="match status" value="1"/>
</dbReference>
<dbReference type="KEGG" id="psty:BFS30_20030"/>
<protein>
    <submittedName>
        <fullName evidence="2">GNAT family N-acetyltransferase</fullName>
    </submittedName>
</protein>
<proteinExistence type="predicted"/>
<gene>
    <name evidence="2" type="ORF">BFS30_20030</name>
</gene>
<dbReference type="Proteomes" id="UP000094313">
    <property type="component" value="Chromosome"/>
</dbReference>